<dbReference type="EMBL" id="OM869706">
    <property type="protein sequence ID" value="UPW41994.1"/>
    <property type="molecule type" value="Genomic_DNA"/>
</dbReference>
<dbReference type="InterPro" id="IPR056906">
    <property type="entry name" value="ORF2/G2P_dom"/>
</dbReference>
<dbReference type="Pfam" id="PF23343">
    <property type="entry name" value="REP_ORF2-G2P"/>
    <property type="match status" value="1"/>
</dbReference>
<feature type="domain" description="Replication-associated protein ORF2/G2P" evidence="1">
    <location>
        <begin position="92"/>
        <end position="228"/>
    </location>
</feature>
<organism evidence="2">
    <name type="scientific">Dipodfec virus RodF1_47</name>
    <dbReference type="NCBI Taxonomy" id="2929298"/>
    <lineage>
        <taxon>Viruses</taxon>
        <taxon>Monodnaviria</taxon>
        <taxon>Sangervirae</taxon>
        <taxon>Phixviricota</taxon>
        <taxon>Malgrandaviricetes</taxon>
        <taxon>Petitvirales</taxon>
        <taxon>Microviridae</taxon>
    </lineage>
</organism>
<proteinExistence type="predicted"/>
<sequence>MCDSPIMCYLASKPKPVFGNFFICTRQYREFAQLTKEYLFFPSKSNEKYLKRFDEVHTVYVPCGKCIQCVNNRSKQWEIRSALTAKSYKDCCCLTLTYDDDHLPKMADFVSTGDGLVRVPDDKKGIINYKDVQDFIKRLRKYYNFKREIRYFACSEYGGNGTLRPHYHIILFNFTPPDIDPRSARRSNKGTVLYKSPLLTKLWSNGFVDVGKVTLQTCRYISQYCCKNLLKERKCDSAQNKFILKLKNKISRERIYASIGLGYDYLKRNYLQIFNAGKICYGKFVYPIPRYFLKKLETICPTLYQNVKKKAHDYWLNFKWTQEDQKQAHIKSELLLRRMNLFHSPMFNLLSS</sequence>
<evidence type="ECO:0000313" key="2">
    <source>
        <dbReference type="EMBL" id="UPW41994.1"/>
    </source>
</evidence>
<protein>
    <submittedName>
        <fullName evidence="2">Replication initiator protein</fullName>
    </submittedName>
</protein>
<accession>A0A976N324</accession>
<reference evidence="2" key="1">
    <citation type="submission" date="2022-02" db="EMBL/GenBank/DDBJ databases">
        <title>Towards deciphering the DNA virus diversity associated with rodent species in the families Cricetidae and Heteromyidae.</title>
        <authorList>
            <person name="Lund M."/>
            <person name="Larsen B.B."/>
            <person name="Gryseels S."/>
            <person name="Kraberger S."/>
            <person name="Rowsey D.M."/>
            <person name="Steger L."/>
            <person name="Yule K.M."/>
            <person name="Upham N.S."/>
            <person name="Worobey M."/>
            <person name="Van Doorslaer K."/>
            <person name="Varsani A."/>
        </authorList>
    </citation>
    <scope>NUCLEOTIDE SEQUENCE</scope>
    <source>
        <strain evidence="2">NeonRodF1_47</strain>
    </source>
</reference>
<name>A0A976N324_9VIRU</name>
<evidence type="ECO:0000259" key="1">
    <source>
        <dbReference type="Pfam" id="PF23343"/>
    </source>
</evidence>